<dbReference type="GO" id="GO:0046872">
    <property type="term" value="F:metal ion binding"/>
    <property type="evidence" value="ECO:0007669"/>
    <property type="project" value="UniProtKB-KW"/>
</dbReference>
<keyword evidence="2" id="KW-0813">Transport</keyword>
<keyword evidence="8" id="KW-1185">Reference proteome</keyword>
<dbReference type="RefSeq" id="WP_051592927.1">
    <property type="nucleotide sequence ID" value="NZ_JGZL01000012.1"/>
</dbReference>
<dbReference type="STRING" id="78346.BRUM_0682"/>
<comment type="subcellular location">
    <subcellularLocation>
        <location evidence="1">Cell envelope</location>
    </subcellularLocation>
</comment>
<keyword evidence="4 6" id="KW-0732">Signal</keyword>
<dbReference type="Proteomes" id="UP000029078">
    <property type="component" value="Unassembled WGS sequence"/>
</dbReference>
<evidence type="ECO:0000256" key="5">
    <source>
        <dbReference type="SAM" id="Coils"/>
    </source>
</evidence>
<evidence type="ECO:0000256" key="1">
    <source>
        <dbReference type="ARBA" id="ARBA00004196"/>
    </source>
</evidence>
<keyword evidence="5" id="KW-0175">Coiled coil</keyword>
<gene>
    <name evidence="7" type="ORF">BRUM_0682</name>
</gene>
<dbReference type="SUPFAM" id="SSF53807">
    <property type="entry name" value="Helical backbone' metal receptor"/>
    <property type="match status" value="1"/>
</dbReference>
<dbReference type="PANTHER" id="PTHR42953">
    <property type="entry name" value="HIGH-AFFINITY ZINC UPTAKE SYSTEM PROTEIN ZNUA-RELATED"/>
    <property type="match status" value="1"/>
</dbReference>
<evidence type="ECO:0000256" key="6">
    <source>
        <dbReference type="SAM" id="SignalP"/>
    </source>
</evidence>
<dbReference type="eggNOG" id="COG0803">
    <property type="taxonomic scope" value="Bacteria"/>
</dbReference>
<dbReference type="InterPro" id="IPR050492">
    <property type="entry name" value="Bact_metal-bind_prot9"/>
</dbReference>
<evidence type="ECO:0000313" key="8">
    <source>
        <dbReference type="Proteomes" id="UP000029078"/>
    </source>
</evidence>
<dbReference type="Pfam" id="PF01297">
    <property type="entry name" value="ZnuA"/>
    <property type="match status" value="1"/>
</dbReference>
<dbReference type="GO" id="GO:0030001">
    <property type="term" value="P:metal ion transport"/>
    <property type="evidence" value="ECO:0007669"/>
    <property type="project" value="InterPro"/>
</dbReference>
<dbReference type="PROSITE" id="PS51257">
    <property type="entry name" value="PROKAR_LIPOPROTEIN"/>
    <property type="match status" value="1"/>
</dbReference>
<evidence type="ECO:0000256" key="4">
    <source>
        <dbReference type="ARBA" id="ARBA00022729"/>
    </source>
</evidence>
<feature type="coiled-coil region" evidence="5">
    <location>
        <begin position="156"/>
        <end position="183"/>
    </location>
</feature>
<dbReference type="GO" id="GO:0030313">
    <property type="term" value="C:cell envelope"/>
    <property type="evidence" value="ECO:0007669"/>
    <property type="project" value="UniProtKB-SubCell"/>
</dbReference>
<evidence type="ECO:0000313" key="7">
    <source>
        <dbReference type="EMBL" id="KFI87541.1"/>
    </source>
</evidence>
<dbReference type="AlphaFoldDB" id="A0A087CW91"/>
<dbReference type="PANTHER" id="PTHR42953:SF1">
    <property type="entry name" value="METAL-BINDING PROTEIN HI_0362-RELATED"/>
    <property type="match status" value="1"/>
</dbReference>
<feature type="chain" id="PRO_5038544031" evidence="6">
    <location>
        <begin position="26"/>
        <end position="297"/>
    </location>
</feature>
<dbReference type="InterPro" id="IPR006127">
    <property type="entry name" value="ZnuA-like"/>
</dbReference>
<keyword evidence="3" id="KW-0479">Metal-binding</keyword>
<proteinExistence type="predicted"/>
<dbReference type="EMBL" id="JGZL01000012">
    <property type="protein sequence ID" value="KFI87541.1"/>
    <property type="molecule type" value="Genomic_DNA"/>
</dbReference>
<dbReference type="Gene3D" id="3.40.50.1980">
    <property type="entry name" value="Nitrogenase molybdenum iron protein domain"/>
    <property type="match status" value="2"/>
</dbReference>
<reference evidence="7 8" key="1">
    <citation type="submission" date="2014-03" db="EMBL/GenBank/DDBJ databases">
        <title>Genomics of Bifidobacteria.</title>
        <authorList>
            <person name="Ventura M."/>
            <person name="Milani C."/>
            <person name="Lugli G.A."/>
        </authorList>
    </citation>
    <scope>NUCLEOTIDE SEQUENCE [LARGE SCALE GENOMIC DNA]</scope>
    <source>
        <strain evidence="7 8">LMG 21811</strain>
    </source>
</reference>
<evidence type="ECO:0000256" key="2">
    <source>
        <dbReference type="ARBA" id="ARBA00022448"/>
    </source>
</evidence>
<feature type="signal peptide" evidence="6">
    <location>
        <begin position="1"/>
        <end position="25"/>
    </location>
</feature>
<sequence length="297" mass="31681">MSRIWNIISATVCAALLLASGACGATNNSARGAQDGTIAVTASINQWGTLAKELGGDLVKVNSIINSTNAEAHDYEPTTADVKRLCTATVAIVNGADYDSWALKAATNGKGTIVNAAQAGGKKAGDNPHVWFSAKVRTKTADAITAAYRKAMPGKADEFEKLNRDWHAREAELEERIAKTKEATKGMSYGATESVARYLADDLGMVDRTPTGYTRAVANDSEPTPGDITQFVKALKTKRITMLILNPQEANDMTKQLTDTAKQADVPVVDISEQMPGEYDSLLDWMSALVNAIGHTS</sequence>
<accession>A0A087CW91</accession>
<name>A0A087CW91_BIFRU</name>
<comment type="caution">
    <text evidence="7">The sequence shown here is derived from an EMBL/GenBank/DDBJ whole genome shotgun (WGS) entry which is preliminary data.</text>
</comment>
<protein>
    <submittedName>
        <fullName evidence="7">Metal ion ABC transporter, solute-binding protein</fullName>
    </submittedName>
</protein>
<evidence type="ECO:0000256" key="3">
    <source>
        <dbReference type="ARBA" id="ARBA00022723"/>
    </source>
</evidence>
<organism evidence="7 8">
    <name type="scientific">Bifidobacterium ruminantium</name>
    <dbReference type="NCBI Taxonomy" id="78346"/>
    <lineage>
        <taxon>Bacteria</taxon>
        <taxon>Bacillati</taxon>
        <taxon>Actinomycetota</taxon>
        <taxon>Actinomycetes</taxon>
        <taxon>Bifidobacteriales</taxon>
        <taxon>Bifidobacteriaceae</taxon>
        <taxon>Bifidobacterium</taxon>
    </lineage>
</organism>